<evidence type="ECO:0000313" key="2">
    <source>
        <dbReference type="EMBL" id="MBM4567982.1"/>
    </source>
</evidence>
<feature type="compositionally biased region" description="Basic and acidic residues" evidence="1">
    <location>
        <begin position="59"/>
        <end position="74"/>
    </location>
</feature>
<organism evidence="2 3">
    <name type="scientific">Rhodococcus hoagii</name>
    <name type="common">Corynebacterium equii</name>
    <dbReference type="NCBI Taxonomy" id="43767"/>
    <lineage>
        <taxon>Bacteria</taxon>
        <taxon>Bacillati</taxon>
        <taxon>Actinomycetota</taxon>
        <taxon>Actinomycetes</taxon>
        <taxon>Mycobacteriales</taxon>
        <taxon>Nocardiaceae</taxon>
        <taxon>Prescottella</taxon>
    </lineage>
</organism>
<evidence type="ECO:0000313" key="3">
    <source>
        <dbReference type="Proteomes" id="UP000808906"/>
    </source>
</evidence>
<protein>
    <submittedName>
        <fullName evidence="2">Uncharacterized protein</fullName>
    </submittedName>
</protein>
<feature type="compositionally biased region" description="Low complexity" evidence="1">
    <location>
        <begin position="75"/>
        <end position="103"/>
    </location>
</feature>
<name>A0A9Q2PEE2_RHOHA</name>
<dbReference type="EMBL" id="WUXR01000017">
    <property type="protein sequence ID" value="MBM4567982.1"/>
    <property type="molecule type" value="Genomic_DNA"/>
</dbReference>
<proteinExistence type="predicted"/>
<gene>
    <name evidence="2" type="ORF">GS441_21945</name>
</gene>
<reference evidence="2" key="1">
    <citation type="submission" date="2019-11" db="EMBL/GenBank/DDBJ databases">
        <title>Spread of Macrolides and rifampicin resistant Rhodococcus equi in clinical isolates in the USA.</title>
        <authorList>
            <person name="Alvarez-Narvaez S."/>
            <person name="Huber L."/>
            <person name="Cohen N.D."/>
            <person name="Slovis N."/>
            <person name="Greiter M."/>
            <person name="Giguere S."/>
            <person name="Hart K."/>
        </authorList>
    </citation>
    <scope>NUCLEOTIDE SEQUENCE</scope>
    <source>
        <strain evidence="2">Lh_17</strain>
    </source>
</reference>
<dbReference type="Proteomes" id="UP000808906">
    <property type="component" value="Unassembled WGS sequence"/>
</dbReference>
<sequence length="103" mass="10532">MGLKIYATEINGYPATVQLTDEDAEARGLTAKDTVEYRQKAAAKRKADDAAEAAAKAEADRVAAEKAEADRKAAEGAAAGADVAKAAAPANKARTAANKAAEK</sequence>
<feature type="region of interest" description="Disordered" evidence="1">
    <location>
        <begin position="59"/>
        <end position="103"/>
    </location>
</feature>
<comment type="caution">
    <text evidence="2">The sequence shown here is derived from an EMBL/GenBank/DDBJ whole genome shotgun (WGS) entry which is preliminary data.</text>
</comment>
<dbReference type="AlphaFoldDB" id="A0A9Q2PEE2"/>
<evidence type="ECO:0000256" key="1">
    <source>
        <dbReference type="SAM" id="MobiDB-lite"/>
    </source>
</evidence>
<accession>A0A9Q2PEE2</accession>